<evidence type="ECO:0000313" key="3">
    <source>
        <dbReference type="Proteomes" id="UP001162640"/>
    </source>
</evidence>
<accession>A0A9W7DSR7</accession>
<dbReference type="AlphaFoldDB" id="A0A9W7DSR7"/>
<comment type="caution">
    <text evidence="2">The sequence shown here is derived from an EMBL/GenBank/DDBJ whole genome shotgun (WGS) entry which is preliminary data.</text>
</comment>
<feature type="region of interest" description="Disordered" evidence="1">
    <location>
        <begin position="409"/>
        <end position="444"/>
    </location>
</feature>
<reference evidence="3" key="1">
    <citation type="journal article" date="2023" name="Commun. Biol.">
        <title>Genome analysis of Parmales, the sister group of diatoms, reveals the evolutionary specialization of diatoms from phago-mixotrophs to photoautotrophs.</title>
        <authorList>
            <person name="Ban H."/>
            <person name="Sato S."/>
            <person name="Yoshikawa S."/>
            <person name="Yamada K."/>
            <person name="Nakamura Y."/>
            <person name="Ichinomiya M."/>
            <person name="Sato N."/>
            <person name="Blanc-Mathieu R."/>
            <person name="Endo H."/>
            <person name="Kuwata A."/>
            <person name="Ogata H."/>
        </authorList>
    </citation>
    <scope>NUCLEOTIDE SEQUENCE [LARGE SCALE GENOMIC DNA]</scope>
</reference>
<gene>
    <name evidence="2" type="ORF">TL16_g01457</name>
</gene>
<dbReference type="EMBL" id="BLQM01000033">
    <property type="protein sequence ID" value="GMH53462.1"/>
    <property type="molecule type" value="Genomic_DNA"/>
</dbReference>
<evidence type="ECO:0000256" key="1">
    <source>
        <dbReference type="SAM" id="MobiDB-lite"/>
    </source>
</evidence>
<proteinExistence type="predicted"/>
<organism evidence="2 3">
    <name type="scientific">Triparma laevis f. inornata</name>
    <dbReference type="NCBI Taxonomy" id="1714386"/>
    <lineage>
        <taxon>Eukaryota</taxon>
        <taxon>Sar</taxon>
        <taxon>Stramenopiles</taxon>
        <taxon>Ochrophyta</taxon>
        <taxon>Bolidophyceae</taxon>
        <taxon>Parmales</taxon>
        <taxon>Triparmaceae</taxon>
        <taxon>Triparma</taxon>
    </lineage>
</organism>
<name>A0A9W7DSR7_9STRA</name>
<sequence length="694" mass="77190">MSSPNSRPKPRSINSRRASLTAFQRSNLLRGNITREVTLPDYVVNQRQSQNYQWLLNSLWKKVKGLGAFSEAGHSGDGAKVNIVDTAVIEHGGKNIVKDYFVTETEGAKKGYIKRINGATLETIRKDFLGDFQNVSSTGSLANLPVAIVHTSTSEQHLVGIGDFQNLCQSPPPPGTDTVVGNFFHEFTLNDSVMPQFNCFKYGSSNAVQGFAKTARHDPTHGIAMVRVTNDRLTKKMNQTVQTIIGRCESENGVRVVKMESEFLVDANDQLWFVRTRNVETTESDKQPSKMSNEASHNLRTRRAPNIERDMENEGLKARKASSAVIKDLKDIEHGGLAGSRTGNRLIRREMKEKGPDEELVDLIMNEDSASEAIRKKTENVAAKEELNRKQSVMLNKNSSMNNLVANLATGGQEDNVNDESSVTSNRNKKKKKKKSQQDSGQLRTQREIQMIAHSSSAAQALGSTQLSGCPGDFCDTVLSIDKSLDGVGLASHSHLSDFRRKLLEAETEDLGMAGGKKNNKKRAGHATTSQHPSKKMKGEDGEATEENLMVPIKSITQARHERHLVDILLQRQRRREEGDYLASLDELNLGQVFPGRFYGNQHVCKNCYNIYTLVDEHRSRAVRKLEKKNSDALEDSFGSINASNIQRPHTSPIKKSQRLYNAITGNDSETPLDLSLDNSFDNPNLSLELSEER</sequence>
<evidence type="ECO:0000313" key="2">
    <source>
        <dbReference type="EMBL" id="GMH53462.1"/>
    </source>
</evidence>
<protein>
    <submittedName>
        <fullName evidence="2">Uncharacterized protein</fullName>
    </submittedName>
</protein>
<feature type="region of interest" description="Disordered" evidence="1">
    <location>
        <begin position="510"/>
        <end position="544"/>
    </location>
</feature>
<feature type="compositionally biased region" description="Polar residues" evidence="1">
    <location>
        <begin position="413"/>
        <end position="426"/>
    </location>
</feature>
<dbReference type="Proteomes" id="UP001162640">
    <property type="component" value="Unassembled WGS sequence"/>
</dbReference>